<proteinExistence type="predicted"/>
<feature type="transmembrane region" description="Helical" evidence="1">
    <location>
        <begin position="129"/>
        <end position="147"/>
    </location>
</feature>
<dbReference type="GO" id="GO:0004175">
    <property type="term" value="F:endopeptidase activity"/>
    <property type="evidence" value="ECO:0007669"/>
    <property type="project" value="UniProtKB-ARBA"/>
</dbReference>
<dbReference type="AlphaFoldDB" id="A0A8J3J0R4"/>
<organism evidence="3 4">
    <name type="scientific">Reticulibacter mediterranei</name>
    <dbReference type="NCBI Taxonomy" id="2778369"/>
    <lineage>
        <taxon>Bacteria</taxon>
        <taxon>Bacillati</taxon>
        <taxon>Chloroflexota</taxon>
        <taxon>Ktedonobacteria</taxon>
        <taxon>Ktedonobacterales</taxon>
        <taxon>Reticulibacteraceae</taxon>
        <taxon>Reticulibacter</taxon>
    </lineage>
</organism>
<accession>A0A8J3J0R4</accession>
<dbReference type="RefSeq" id="WP_220210123.1">
    <property type="nucleotide sequence ID" value="NZ_BNJK01000002.1"/>
</dbReference>
<keyword evidence="3" id="KW-0482">Metalloprotease</keyword>
<comment type="caution">
    <text evidence="3">The sequence shown here is derived from an EMBL/GenBank/DDBJ whole genome shotgun (WGS) entry which is preliminary data.</text>
</comment>
<keyword evidence="3" id="KW-0378">Hydrolase</keyword>
<feature type="transmembrane region" description="Helical" evidence="1">
    <location>
        <begin position="167"/>
        <end position="188"/>
    </location>
</feature>
<keyword evidence="3" id="KW-0645">Protease</keyword>
<feature type="transmembrane region" description="Helical" evidence="1">
    <location>
        <begin position="247"/>
        <end position="266"/>
    </location>
</feature>
<evidence type="ECO:0000313" key="3">
    <source>
        <dbReference type="EMBL" id="GHO99481.1"/>
    </source>
</evidence>
<evidence type="ECO:0000259" key="2">
    <source>
        <dbReference type="Pfam" id="PF02517"/>
    </source>
</evidence>
<feature type="transmembrane region" description="Helical" evidence="1">
    <location>
        <begin position="96"/>
        <end position="117"/>
    </location>
</feature>
<feature type="transmembrane region" description="Helical" evidence="1">
    <location>
        <begin position="194"/>
        <end position="213"/>
    </location>
</feature>
<dbReference type="EMBL" id="BNJK01000002">
    <property type="protein sequence ID" value="GHO99481.1"/>
    <property type="molecule type" value="Genomic_DNA"/>
</dbReference>
<gene>
    <name evidence="3" type="ORF">KSF_095290</name>
</gene>
<dbReference type="InterPro" id="IPR003675">
    <property type="entry name" value="Rce1/LyrA-like_dom"/>
</dbReference>
<protein>
    <submittedName>
        <fullName evidence="3">CPBP family intramembrane metalloprotease</fullName>
    </submittedName>
</protein>
<keyword evidence="1" id="KW-1133">Transmembrane helix</keyword>
<dbReference type="Pfam" id="PF02517">
    <property type="entry name" value="Rce1-like"/>
    <property type="match status" value="1"/>
</dbReference>
<dbReference type="PANTHER" id="PTHR35797:SF1">
    <property type="entry name" value="PROTEASE"/>
    <property type="match status" value="1"/>
</dbReference>
<sequence length="295" mass="32899">MKTSTASQRSPLVFFVLVFALSLCIELLMWFAGSLTARLFAGLPLPIPAGFNLVTVLLAGYTPLIAACLLVARKEPPGGIHRLLTRAFDLKRIKSILWYVPIIFLNPLIYGLTYEFMLLLGRPLSQPSIAWGTLPLVMVVLFVEAVGEEVGWTAYVTDPLQQRWGSLQAGLILGAVTGLWHVIPGLLFHQPLNYIIWQGLCDVPWRILGVWLYNNSGKSVFALILFHVMYNLSWLVFPINGSQYDPAIAFPIMVVLALLVTILWGAKSLATFRFARPGVPMKGTSRRENNRDYLS</sequence>
<evidence type="ECO:0000256" key="1">
    <source>
        <dbReference type="SAM" id="Phobius"/>
    </source>
</evidence>
<dbReference type="Proteomes" id="UP000597444">
    <property type="component" value="Unassembled WGS sequence"/>
</dbReference>
<keyword evidence="4" id="KW-1185">Reference proteome</keyword>
<feature type="domain" description="CAAX prenyl protease 2/Lysostaphin resistance protein A-like" evidence="2">
    <location>
        <begin position="131"/>
        <end position="232"/>
    </location>
</feature>
<keyword evidence="1" id="KW-0812">Transmembrane</keyword>
<keyword evidence="1" id="KW-0472">Membrane</keyword>
<evidence type="ECO:0000313" key="4">
    <source>
        <dbReference type="Proteomes" id="UP000597444"/>
    </source>
</evidence>
<dbReference type="GO" id="GO:0080120">
    <property type="term" value="P:CAAX-box protein maturation"/>
    <property type="evidence" value="ECO:0007669"/>
    <property type="project" value="UniProtKB-ARBA"/>
</dbReference>
<reference evidence="3" key="1">
    <citation type="submission" date="2020-10" db="EMBL/GenBank/DDBJ databases">
        <title>Taxonomic study of unclassified bacteria belonging to the class Ktedonobacteria.</title>
        <authorList>
            <person name="Yabe S."/>
            <person name="Wang C.M."/>
            <person name="Zheng Y."/>
            <person name="Sakai Y."/>
            <person name="Cavaletti L."/>
            <person name="Monciardini P."/>
            <person name="Donadio S."/>
        </authorList>
    </citation>
    <scope>NUCLEOTIDE SEQUENCE</scope>
    <source>
        <strain evidence="3">ID150040</strain>
    </source>
</reference>
<dbReference type="GO" id="GO:0008237">
    <property type="term" value="F:metallopeptidase activity"/>
    <property type="evidence" value="ECO:0007669"/>
    <property type="project" value="UniProtKB-KW"/>
</dbReference>
<dbReference type="InterPro" id="IPR042150">
    <property type="entry name" value="MmRce1-like"/>
</dbReference>
<feature type="transmembrane region" description="Helical" evidence="1">
    <location>
        <begin position="12"/>
        <end position="31"/>
    </location>
</feature>
<dbReference type="PANTHER" id="PTHR35797">
    <property type="entry name" value="PROTEASE-RELATED"/>
    <property type="match status" value="1"/>
</dbReference>
<feature type="transmembrane region" description="Helical" evidence="1">
    <location>
        <begin position="51"/>
        <end position="72"/>
    </location>
</feature>
<name>A0A8J3J0R4_9CHLR</name>
<feature type="transmembrane region" description="Helical" evidence="1">
    <location>
        <begin position="220"/>
        <end position="241"/>
    </location>
</feature>